<reference evidence="6 7" key="1">
    <citation type="submission" date="2018-01" db="EMBL/GenBank/DDBJ databases">
        <title>Draft genome sequence of Nonomuraea sp. KC333.</title>
        <authorList>
            <person name="Sahin N."/>
            <person name="Saygin H."/>
            <person name="Ay H."/>
        </authorList>
    </citation>
    <scope>NUCLEOTIDE SEQUENCE [LARGE SCALE GENOMIC DNA]</scope>
    <source>
        <strain evidence="6 7">KC333</strain>
    </source>
</reference>
<evidence type="ECO:0000313" key="7">
    <source>
        <dbReference type="Proteomes" id="UP000249304"/>
    </source>
</evidence>
<organism evidence="6 7">
    <name type="scientific">Nonomuraea aridisoli</name>
    <dbReference type="NCBI Taxonomy" id="2070368"/>
    <lineage>
        <taxon>Bacteria</taxon>
        <taxon>Bacillati</taxon>
        <taxon>Actinomycetota</taxon>
        <taxon>Actinomycetes</taxon>
        <taxon>Streptosporangiales</taxon>
        <taxon>Streptosporangiaceae</taxon>
        <taxon>Nonomuraea</taxon>
    </lineage>
</organism>
<feature type="compositionally biased region" description="Basic residues" evidence="4">
    <location>
        <begin position="202"/>
        <end position="215"/>
    </location>
</feature>
<feature type="domain" description="RNA polymerase sigma-70 region 2" evidence="5">
    <location>
        <begin position="5"/>
        <end position="71"/>
    </location>
</feature>
<name>A0A2W2ELW3_9ACTN</name>
<dbReference type="OrthoDB" id="5244107at2"/>
<feature type="compositionally biased region" description="Basic residues" evidence="4">
    <location>
        <begin position="173"/>
        <end position="189"/>
    </location>
</feature>
<dbReference type="Gene3D" id="1.10.10.10">
    <property type="entry name" value="Winged helix-like DNA-binding domain superfamily/Winged helix DNA-binding domain"/>
    <property type="match status" value="1"/>
</dbReference>
<evidence type="ECO:0000259" key="5">
    <source>
        <dbReference type="Pfam" id="PF04542"/>
    </source>
</evidence>
<dbReference type="EMBL" id="POUD01000125">
    <property type="protein sequence ID" value="PZG14570.1"/>
    <property type="molecule type" value="Genomic_DNA"/>
</dbReference>
<dbReference type="InterPro" id="IPR036388">
    <property type="entry name" value="WH-like_DNA-bd_sf"/>
</dbReference>
<sequence length="230" mass="26176">MIEELYREHWPLVSGFLLRRTRDPHLAEDLAQETFVKATRALLGWRGENPAAWLLTIARNVLIDHVRRARRELALPVPEELGVPPLHVASLDVRDALERLPERHRRLLVLVYFEGFSRAAHHVGHGHVGPRGARRGEGRVRRRAGQLPGVGRAAARPRRREPAPVRPVPRSPAHGRARRPRLRVRGRSRRDREAAPDPRGPARAHRPARRRRLRPRPPLEACSLSSGSLC</sequence>
<keyword evidence="7" id="KW-1185">Reference proteome</keyword>
<dbReference type="Gene3D" id="1.10.1740.10">
    <property type="match status" value="1"/>
</dbReference>
<keyword evidence="1" id="KW-0805">Transcription regulation</keyword>
<dbReference type="GO" id="GO:0016987">
    <property type="term" value="F:sigma factor activity"/>
    <property type="evidence" value="ECO:0007669"/>
    <property type="project" value="UniProtKB-KW"/>
</dbReference>
<evidence type="ECO:0000256" key="2">
    <source>
        <dbReference type="ARBA" id="ARBA00023082"/>
    </source>
</evidence>
<accession>A0A2W2ELW3</accession>
<dbReference type="InterPro" id="IPR039425">
    <property type="entry name" value="RNA_pol_sigma-70-like"/>
</dbReference>
<comment type="caution">
    <text evidence="6">The sequence shown here is derived from an EMBL/GenBank/DDBJ whole genome shotgun (WGS) entry which is preliminary data.</text>
</comment>
<dbReference type="PANTHER" id="PTHR43133:SF62">
    <property type="entry name" value="RNA POLYMERASE SIGMA FACTOR SIGZ"/>
    <property type="match status" value="1"/>
</dbReference>
<protein>
    <recommendedName>
        <fullName evidence="5">RNA polymerase sigma-70 region 2 domain-containing protein</fullName>
    </recommendedName>
</protein>
<evidence type="ECO:0000313" key="6">
    <source>
        <dbReference type="EMBL" id="PZG14570.1"/>
    </source>
</evidence>
<dbReference type="Proteomes" id="UP000249304">
    <property type="component" value="Unassembled WGS sequence"/>
</dbReference>
<evidence type="ECO:0000256" key="3">
    <source>
        <dbReference type="ARBA" id="ARBA00023163"/>
    </source>
</evidence>
<feature type="region of interest" description="Disordered" evidence="4">
    <location>
        <begin position="122"/>
        <end position="230"/>
    </location>
</feature>
<evidence type="ECO:0000256" key="1">
    <source>
        <dbReference type="ARBA" id="ARBA00023015"/>
    </source>
</evidence>
<gene>
    <name evidence="6" type="ORF">C1J01_26660</name>
</gene>
<keyword evidence="3" id="KW-0804">Transcription</keyword>
<dbReference type="SUPFAM" id="SSF88946">
    <property type="entry name" value="Sigma2 domain of RNA polymerase sigma factors"/>
    <property type="match status" value="1"/>
</dbReference>
<dbReference type="Pfam" id="PF04542">
    <property type="entry name" value="Sigma70_r2"/>
    <property type="match status" value="1"/>
</dbReference>
<dbReference type="InterPro" id="IPR014284">
    <property type="entry name" value="RNA_pol_sigma-70_dom"/>
</dbReference>
<proteinExistence type="predicted"/>
<dbReference type="GO" id="GO:0006352">
    <property type="term" value="P:DNA-templated transcription initiation"/>
    <property type="evidence" value="ECO:0007669"/>
    <property type="project" value="InterPro"/>
</dbReference>
<dbReference type="NCBIfam" id="TIGR02937">
    <property type="entry name" value="sigma70-ECF"/>
    <property type="match status" value="1"/>
</dbReference>
<dbReference type="InterPro" id="IPR007627">
    <property type="entry name" value="RNA_pol_sigma70_r2"/>
</dbReference>
<evidence type="ECO:0000256" key="4">
    <source>
        <dbReference type="SAM" id="MobiDB-lite"/>
    </source>
</evidence>
<dbReference type="AlphaFoldDB" id="A0A2W2ELW3"/>
<dbReference type="InterPro" id="IPR013325">
    <property type="entry name" value="RNA_pol_sigma_r2"/>
</dbReference>
<keyword evidence="2" id="KW-0731">Sigma factor</keyword>
<dbReference type="PANTHER" id="PTHR43133">
    <property type="entry name" value="RNA POLYMERASE ECF-TYPE SIGMA FACTO"/>
    <property type="match status" value="1"/>
</dbReference>